<keyword evidence="2" id="KW-0813">Transport</keyword>
<evidence type="ECO:0000256" key="4">
    <source>
        <dbReference type="ARBA" id="ARBA00022692"/>
    </source>
</evidence>
<keyword evidence="4" id="KW-0812">Transmembrane</keyword>
<evidence type="ECO:0000256" key="8">
    <source>
        <dbReference type="ARBA" id="ARBA00023136"/>
    </source>
</evidence>
<name>A0A484H4P2_9ZZZZ</name>
<dbReference type="GO" id="GO:0043953">
    <property type="term" value="P:protein transport by the Tat complex"/>
    <property type="evidence" value="ECO:0007669"/>
    <property type="project" value="InterPro"/>
</dbReference>
<dbReference type="AlphaFoldDB" id="A0A484H4P2"/>
<feature type="compositionally biased region" description="Low complexity" evidence="9">
    <location>
        <begin position="112"/>
        <end position="132"/>
    </location>
</feature>
<evidence type="ECO:0000256" key="9">
    <source>
        <dbReference type="SAM" id="MobiDB-lite"/>
    </source>
</evidence>
<keyword evidence="3" id="KW-1003">Cell membrane</keyword>
<proteinExistence type="predicted"/>
<gene>
    <name evidence="10" type="ORF">RIEGSTA812A_PEG_192</name>
</gene>
<protein>
    <submittedName>
        <fullName evidence="10">Twin-arginine translocation protein TatB</fullName>
    </submittedName>
</protein>
<dbReference type="GO" id="GO:0008320">
    <property type="term" value="F:protein transmembrane transporter activity"/>
    <property type="evidence" value="ECO:0007669"/>
    <property type="project" value="InterPro"/>
</dbReference>
<dbReference type="InterPro" id="IPR003369">
    <property type="entry name" value="TatA/B/E"/>
</dbReference>
<dbReference type="NCBIfam" id="TIGR01410">
    <property type="entry name" value="tatB"/>
    <property type="match status" value="1"/>
</dbReference>
<comment type="subcellular location">
    <subcellularLocation>
        <location evidence="1">Membrane</location>
        <topology evidence="1">Single-pass membrane protein</topology>
    </subcellularLocation>
</comment>
<evidence type="ECO:0000256" key="3">
    <source>
        <dbReference type="ARBA" id="ARBA00022475"/>
    </source>
</evidence>
<evidence type="ECO:0000256" key="7">
    <source>
        <dbReference type="ARBA" id="ARBA00023010"/>
    </source>
</evidence>
<dbReference type="PRINTS" id="PR01506">
    <property type="entry name" value="TATBPROTEIN"/>
</dbReference>
<dbReference type="GO" id="GO:0016020">
    <property type="term" value="C:membrane"/>
    <property type="evidence" value="ECO:0007669"/>
    <property type="project" value="InterPro"/>
</dbReference>
<dbReference type="Pfam" id="PF02416">
    <property type="entry name" value="TatA_B_E"/>
    <property type="match status" value="1"/>
</dbReference>
<keyword evidence="6" id="KW-1133">Transmembrane helix</keyword>
<dbReference type="InterPro" id="IPR018448">
    <property type="entry name" value="TatB"/>
</dbReference>
<keyword evidence="5" id="KW-0653">Protein transport</keyword>
<keyword evidence="8" id="KW-0472">Membrane</keyword>
<evidence type="ECO:0000256" key="6">
    <source>
        <dbReference type="ARBA" id="ARBA00022989"/>
    </source>
</evidence>
<dbReference type="Gene3D" id="1.20.5.3310">
    <property type="match status" value="1"/>
</dbReference>
<accession>A0A484H4P2</accession>
<reference evidence="10" key="1">
    <citation type="submission" date="2018-10" db="EMBL/GenBank/DDBJ databases">
        <authorList>
            <person name="Gruber-Vodicka H."/>
            <person name="Jaeckle O."/>
        </authorList>
    </citation>
    <scope>NUCLEOTIDE SEQUENCE</scope>
</reference>
<evidence type="ECO:0000256" key="2">
    <source>
        <dbReference type="ARBA" id="ARBA00022448"/>
    </source>
</evidence>
<keyword evidence="7" id="KW-0811">Translocation</keyword>
<organism evidence="10">
    <name type="scientific">invertebrate metagenome</name>
    <dbReference type="NCBI Taxonomy" id="1711999"/>
    <lineage>
        <taxon>unclassified sequences</taxon>
        <taxon>metagenomes</taxon>
        <taxon>organismal metagenomes</taxon>
    </lineage>
</organism>
<sequence length="144" mass="16221">MFDFSISEMLVVVVVILIAIGPRDLPRALHTVGRWVSRARAMASEFHRHIDDMVHEVELEEFHRKSEDLNRKSLTQMLENVVDSDGKIRRGLELPDFDASDLNKEGTIKNKTPLQQQPSPSCSPLQSPPTSSVTLEGDHAPEPR</sequence>
<dbReference type="EMBL" id="LR026963">
    <property type="protein sequence ID" value="VBB68719.1"/>
    <property type="molecule type" value="Genomic_DNA"/>
</dbReference>
<evidence type="ECO:0000256" key="5">
    <source>
        <dbReference type="ARBA" id="ARBA00022927"/>
    </source>
</evidence>
<feature type="region of interest" description="Disordered" evidence="9">
    <location>
        <begin position="93"/>
        <end position="144"/>
    </location>
</feature>
<evidence type="ECO:0000256" key="1">
    <source>
        <dbReference type="ARBA" id="ARBA00004167"/>
    </source>
</evidence>
<evidence type="ECO:0000313" key="10">
    <source>
        <dbReference type="EMBL" id="VBB68719.1"/>
    </source>
</evidence>